<dbReference type="SUPFAM" id="SSF55874">
    <property type="entry name" value="ATPase domain of HSP90 chaperone/DNA topoisomerase II/histidine kinase"/>
    <property type="match status" value="1"/>
</dbReference>
<evidence type="ECO:0000313" key="5">
    <source>
        <dbReference type="EMBL" id="GGI53023.1"/>
    </source>
</evidence>
<proteinExistence type="predicted"/>
<dbReference type="InterPro" id="IPR000014">
    <property type="entry name" value="PAS"/>
</dbReference>
<evidence type="ECO:0000256" key="1">
    <source>
        <dbReference type="ARBA" id="ARBA00022679"/>
    </source>
</evidence>
<accession>A0A8J3F4Z0</accession>
<dbReference type="Pfam" id="PF08447">
    <property type="entry name" value="PAS_3"/>
    <property type="match status" value="1"/>
</dbReference>
<dbReference type="EMBL" id="BMDP01000001">
    <property type="protein sequence ID" value="GGI53023.1"/>
    <property type="molecule type" value="Genomic_DNA"/>
</dbReference>
<dbReference type="AlphaFoldDB" id="A0A8J3F4Z0"/>
<dbReference type="InterPro" id="IPR013655">
    <property type="entry name" value="PAS_fold_3"/>
</dbReference>
<dbReference type="InterPro" id="IPR036890">
    <property type="entry name" value="HATPase_C_sf"/>
</dbReference>
<dbReference type="InterPro" id="IPR011712">
    <property type="entry name" value="Sig_transdc_His_kin_sub3_dim/P"/>
</dbReference>
<evidence type="ECO:0000256" key="2">
    <source>
        <dbReference type="ARBA" id="ARBA00022777"/>
    </source>
</evidence>
<evidence type="ECO:0000313" key="6">
    <source>
        <dbReference type="Proteomes" id="UP000627205"/>
    </source>
</evidence>
<dbReference type="PANTHER" id="PTHR24421">
    <property type="entry name" value="NITRATE/NITRITE SENSOR PROTEIN NARX-RELATED"/>
    <property type="match status" value="1"/>
</dbReference>
<dbReference type="CDD" id="cd00130">
    <property type="entry name" value="PAS"/>
    <property type="match status" value="2"/>
</dbReference>
<dbReference type="InterPro" id="IPR050482">
    <property type="entry name" value="Sensor_HK_TwoCompSys"/>
</dbReference>
<protein>
    <recommendedName>
        <fullName evidence="4">PAS domain-containing protein</fullName>
    </recommendedName>
</protein>
<dbReference type="Gene3D" id="1.20.5.1930">
    <property type="match status" value="1"/>
</dbReference>
<dbReference type="GO" id="GO:0016020">
    <property type="term" value="C:membrane"/>
    <property type="evidence" value="ECO:0007669"/>
    <property type="project" value="InterPro"/>
</dbReference>
<reference evidence="5" key="1">
    <citation type="journal article" date="2014" name="Int. J. Syst. Evol. Microbiol.">
        <title>Complete genome sequence of Corynebacterium casei LMG S-19264T (=DSM 44701T), isolated from a smear-ripened cheese.</title>
        <authorList>
            <consortium name="US DOE Joint Genome Institute (JGI-PGF)"/>
            <person name="Walter F."/>
            <person name="Albersmeier A."/>
            <person name="Kalinowski J."/>
            <person name="Ruckert C."/>
        </authorList>
    </citation>
    <scope>NUCLEOTIDE SEQUENCE</scope>
    <source>
        <strain evidence="5">CCM 7664</strain>
    </source>
</reference>
<dbReference type="GO" id="GO:0000155">
    <property type="term" value="F:phosphorelay sensor kinase activity"/>
    <property type="evidence" value="ECO:0007669"/>
    <property type="project" value="InterPro"/>
</dbReference>
<keyword evidence="3" id="KW-0902">Two-component regulatory system</keyword>
<dbReference type="GO" id="GO:0046983">
    <property type="term" value="F:protein dimerization activity"/>
    <property type="evidence" value="ECO:0007669"/>
    <property type="project" value="InterPro"/>
</dbReference>
<dbReference type="Gene3D" id="3.30.565.10">
    <property type="entry name" value="Histidine kinase-like ATPase, C-terminal domain"/>
    <property type="match status" value="1"/>
</dbReference>
<keyword evidence="1" id="KW-0808">Transferase</keyword>
<evidence type="ECO:0000259" key="4">
    <source>
        <dbReference type="PROSITE" id="PS50112"/>
    </source>
</evidence>
<dbReference type="Pfam" id="PF02518">
    <property type="entry name" value="HATPase_c"/>
    <property type="match status" value="1"/>
</dbReference>
<comment type="caution">
    <text evidence="5">The sequence shown here is derived from an EMBL/GenBank/DDBJ whole genome shotgun (WGS) entry which is preliminary data.</text>
</comment>
<dbReference type="Proteomes" id="UP000627205">
    <property type="component" value="Unassembled WGS sequence"/>
</dbReference>
<dbReference type="SUPFAM" id="SSF55785">
    <property type="entry name" value="PYP-like sensor domain (PAS domain)"/>
    <property type="match status" value="2"/>
</dbReference>
<dbReference type="Gene3D" id="3.30.450.20">
    <property type="entry name" value="PAS domain"/>
    <property type="match status" value="2"/>
</dbReference>
<keyword evidence="6" id="KW-1185">Reference proteome</keyword>
<dbReference type="Pfam" id="PF07730">
    <property type="entry name" value="HisKA_3"/>
    <property type="match status" value="1"/>
</dbReference>
<dbReference type="PANTHER" id="PTHR24421:SF59">
    <property type="entry name" value="OXYGEN SENSOR HISTIDINE KINASE NREB"/>
    <property type="match status" value="1"/>
</dbReference>
<dbReference type="SMART" id="SM00091">
    <property type="entry name" value="PAS"/>
    <property type="match status" value="2"/>
</dbReference>
<dbReference type="InterPro" id="IPR035965">
    <property type="entry name" value="PAS-like_dom_sf"/>
</dbReference>
<dbReference type="SMART" id="SM00387">
    <property type="entry name" value="HATPase_c"/>
    <property type="match status" value="1"/>
</dbReference>
<reference evidence="5" key="2">
    <citation type="submission" date="2020-09" db="EMBL/GenBank/DDBJ databases">
        <authorList>
            <person name="Sun Q."/>
            <person name="Sedlacek I."/>
        </authorList>
    </citation>
    <scope>NUCLEOTIDE SEQUENCE</scope>
    <source>
        <strain evidence="5">CCM 7664</strain>
    </source>
</reference>
<dbReference type="CDD" id="cd16917">
    <property type="entry name" value="HATPase_UhpB-NarQ-NarX-like"/>
    <property type="match status" value="1"/>
</dbReference>
<gene>
    <name evidence="5" type="ORF">GCM10011430_01970</name>
</gene>
<dbReference type="RefSeq" id="WP_188419120.1">
    <property type="nucleotide sequence ID" value="NZ_BMDP01000001.1"/>
</dbReference>
<evidence type="ECO:0000256" key="3">
    <source>
        <dbReference type="ARBA" id="ARBA00023012"/>
    </source>
</evidence>
<keyword evidence="2" id="KW-0418">Kinase</keyword>
<dbReference type="Pfam" id="PF13426">
    <property type="entry name" value="PAS_9"/>
    <property type="match status" value="1"/>
</dbReference>
<organism evidence="5 6">
    <name type="scientific">Oxalicibacterium solurbis</name>
    <dbReference type="NCBI Taxonomy" id="69280"/>
    <lineage>
        <taxon>Bacteria</taxon>
        <taxon>Pseudomonadati</taxon>
        <taxon>Pseudomonadota</taxon>
        <taxon>Betaproteobacteria</taxon>
        <taxon>Burkholderiales</taxon>
        <taxon>Oxalobacteraceae</taxon>
        <taxon>Oxalicibacterium</taxon>
    </lineage>
</organism>
<name>A0A8J3F4Z0_9BURK</name>
<feature type="domain" description="PAS" evidence="4">
    <location>
        <begin position="135"/>
        <end position="211"/>
    </location>
</feature>
<dbReference type="PROSITE" id="PS50112">
    <property type="entry name" value="PAS"/>
    <property type="match status" value="1"/>
</dbReference>
<dbReference type="InterPro" id="IPR003594">
    <property type="entry name" value="HATPase_dom"/>
</dbReference>
<sequence length="489" mass="54350">MQETIDDVQAEWLPIMLQGSPSEIYVFNCETLHFEYANKAAIDNLQYSLHELREMSPASIVQGISPEAYEELLADLRNGSVASISVNTVHVRRDGTAYPIESRLFFLAASAGPVIIAIGNDVSSRDESDKALRASESRLSAMVSNTPGLVYQFRLGRDGCFSFPYLSEGCEALLGIAAEELHDDPLHFLDLILPEDRTSFMESMNASTREMSAWNWEGRIRIEKWNDIKWINLRATPRALDGHDVLWEGIMTNITASKLEQEEIIRSRAQLAELSAHINTVKEQERAHIAREIHDDLGGNLTAIKMALALLTRRLPADPALLEKADYVEQLVDRTIETVHRIASDLRPGVLDFGLVAAIDWQTREFEKQCGIPCEFSSNKREIELDPNQSAALFRIFQEALTNIAKHAQATHVNVQLVHTERFVRLEIVDNGRGIQAADRTKPKSFGIRGMVERSIAMGGSLSVSTSQKGGTIVAINVPLVDSSAISTS</sequence>